<protein>
    <submittedName>
        <fullName evidence="2">Uncharacterized protein</fullName>
    </submittedName>
</protein>
<dbReference type="AlphaFoldDB" id="A0A0P6X036"/>
<dbReference type="Proteomes" id="UP000050430">
    <property type="component" value="Unassembled WGS sequence"/>
</dbReference>
<evidence type="ECO:0000313" key="3">
    <source>
        <dbReference type="Proteomes" id="UP000050430"/>
    </source>
</evidence>
<evidence type="ECO:0000313" key="2">
    <source>
        <dbReference type="EMBL" id="KPL72534.1"/>
    </source>
</evidence>
<feature type="transmembrane region" description="Helical" evidence="1">
    <location>
        <begin position="21"/>
        <end position="47"/>
    </location>
</feature>
<reference evidence="2 3" key="1">
    <citation type="submission" date="2015-07" db="EMBL/GenBank/DDBJ databases">
        <title>Genome sequence of Leptolinea tardivitalis DSM 16556.</title>
        <authorList>
            <person name="Hemp J."/>
            <person name="Ward L.M."/>
            <person name="Pace L.A."/>
            <person name="Fischer W.W."/>
        </authorList>
    </citation>
    <scope>NUCLEOTIDE SEQUENCE [LARGE SCALE GENOMIC DNA]</scope>
    <source>
        <strain evidence="2 3">YMTK-2</strain>
    </source>
</reference>
<dbReference type="OrthoDB" id="166025at2"/>
<keyword evidence="1" id="KW-1133">Transmembrane helix</keyword>
<organism evidence="2 3">
    <name type="scientific">Leptolinea tardivitalis</name>
    <dbReference type="NCBI Taxonomy" id="229920"/>
    <lineage>
        <taxon>Bacteria</taxon>
        <taxon>Bacillati</taxon>
        <taxon>Chloroflexota</taxon>
        <taxon>Anaerolineae</taxon>
        <taxon>Anaerolineales</taxon>
        <taxon>Anaerolineaceae</taxon>
        <taxon>Leptolinea</taxon>
    </lineage>
</organism>
<keyword evidence="3" id="KW-1185">Reference proteome</keyword>
<keyword evidence="1" id="KW-0472">Membrane</keyword>
<evidence type="ECO:0000256" key="1">
    <source>
        <dbReference type="SAM" id="Phobius"/>
    </source>
</evidence>
<accession>A0A0P6X036</accession>
<proteinExistence type="predicted"/>
<dbReference type="EMBL" id="LGCK01000007">
    <property type="protein sequence ID" value="KPL72534.1"/>
    <property type="molecule type" value="Genomic_DNA"/>
</dbReference>
<gene>
    <name evidence="2" type="ORF">ADM99_05255</name>
</gene>
<comment type="caution">
    <text evidence="2">The sequence shown here is derived from an EMBL/GenBank/DDBJ whole genome shotgun (WGS) entry which is preliminary data.</text>
</comment>
<sequence length="231" mass="25751">MKYGPARIRYERRKRRRQKLQALNGLWNALSIILGMATVVVAGYVIWRMSNSSSSVLANEIATATIERYDPIATSTLEPEIKPTFVKNEVTLIPTRPMPTVEDESLYTFDLQASPESISATLFRPDRTCNWAGIAGQAFDLQGRPIPGITVQVTGPMYGKDIQFLSITGSAPIYGLGGYEIFLTDKPSDTKGEYQIRLVDQNGRGLSKRFSFDTSSDCSKNLVIVNFRQIK</sequence>
<keyword evidence="1" id="KW-0812">Transmembrane</keyword>
<dbReference type="RefSeq" id="WP_139044435.1">
    <property type="nucleotide sequence ID" value="NZ_BBYA01000008.1"/>
</dbReference>
<name>A0A0P6X036_9CHLR</name>